<keyword evidence="1" id="KW-0472">Membrane</keyword>
<evidence type="ECO:0000313" key="3">
    <source>
        <dbReference type="EMBL" id="QII09804.1"/>
    </source>
</evidence>
<dbReference type="KEGG" id="kst:KSMBR1_1808"/>
<reference evidence="4" key="1">
    <citation type="submission" date="2017-10" db="EMBL/GenBank/DDBJ databases">
        <authorList>
            <person name="Banno H."/>
            <person name="Chua N.-H."/>
        </authorList>
    </citation>
    <scope>NUCLEOTIDE SEQUENCE [LARGE SCALE GENOMIC DNA]</scope>
    <source>
        <strain evidence="4">Kuenenia_mbr1_ru-nijmegen</strain>
    </source>
</reference>
<reference evidence="3 6" key="3">
    <citation type="submission" date="2020-02" db="EMBL/GenBank/DDBJ databases">
        <title>Newly sequenced genome of strain CSTR1 showed variability in Candidatus Kuenenia stuttgartiensis genomes.</title>
        <authorList>
            <person name="Ding C."/>
            <person name="Adrian L."/>
        </authorList>
    </citation>
    <scope>NUCLEOTIDE SEQUENCE [LARGE SCALE GENOMIC DNA]</scope>
    <source>
        <strain evidence="3 6">CSTR1</strain>
    </source>
</reference>
<reference evidence="5" key="2">
    <citation type="submission" date="2017-10" db="EMBL/GenBank/DDBJ databases">
        <authorList>
            <person name="Frank J."/>
        </authorList>
    </citation>
    <scope>NUCLEOTIDE SEQUENCE [LARGE SCALE GENOMIC DNA]</scope>
</reference>
<dbReference type="EMBL" id="CP049055">
    <property type="protein sequence ID" value="QII09804.1"/>
    <property type="molecule type" value="Genomic_DNA"/>
</dbReference>
<dbReference type="RefSeq" id="WP_099325025.1">
    <property type="nucleotide sequence ID" value="NZ_CP049055.1"/>
</dbReference>
<evidence type="ECO:0000256" key="1">
    <source>
        <dbReference type="SAM" id="Phobius"/>
    </source>
</evidence>
<dbReference type="PANTHER" id="PTHR33371:SF4">
    <property type="entry name" value="INTERMEMBRANE PHOSPHOLIPID TRANSPORT SYSTEM BINDING PROTEIN MLAD"/>
    <property type="match status" value="1"/>
</dbReference>
<feature type="domain" description="Mce/MlaD" evidence="2">
    <location>
        <begin position="39"/>
        <end position="119"/>
    </location>
</feature>
<sequence length="273" mass="30116">MRKEHVAELRAGIFTIITLICLSIALFILGSQKGYFRPHVTLKARFLHVYGLQKGVPVRFMGVTVGQVRNIILPEESPCNEIEVVMQVDKAVQKNILTDSVATIKWLSYVTGDSYVEISSKDCTGHIIKDGDTIKGAEPMDYTSAIENGTIAIKSIARFFNKLDEGKFAETLISVSLSLNESITQFRESTGLLNALIYDVRGRLLMDNLITASDSFNEIIAKVAEGEGTLGALIADPELYDNMKSLLGGAERSRILRNVIRKSIEKGKTNTTQ</sequence>
<name>A0A2C9CHS8_KUEST</name>
<dbReference type="InterPro" id="IPR052336">
    <property type="entry name" value="MlaD_Phospholipid_Transporter"/>
</dbReference>
<evidence type="ECO:0000313" key="5">
    <source>
        <dbReference type="Proteomes" id="UP000221734"/>
    </source>
</evidence>
<accession>A0A2C9CHS8</accession>
<organism evidence="4 5">
    <name type="scientific">Kuenenia stuttgartiensis</name>
    <dbReference type="NCBI Taxonomy" id="174633"/>
    <lineage>
        <taxon>Bacteria</taxon>
        <taxon>Pseudomonadati</taxon>
        <taxon>Planctomycetota</taxon>
        <taxon>Candidatus Brocadiia</taxon>
        <taxon>Candidatus Brocadiales</taxon>
        <taxon>Candidatus Brocadiaceae</taxon>
        <taxon>Candidatus Kuenenia</taxon>
    </lineage>
</organism>
<dbReference type="InterPro" id="IPR003399">
    <property type="entry name" value="Mce/MlaD"/>
</dbReference>
<keyword evidence="1" id="KW-0812">Transmembrane</keyword>
<keyword evidence="5" id="KW-1185">Reference proteome</keyword>
<dbReference type="Pfam" id="PF02470">
    <property type="entry name" value="MlaD"/>
    <property type="match status" value="1"/>
</dbReference>
<dbReference type="OrthoDB" id="260338at2"/>
<feature type="transmembrane region" description="Helical" evidence="1">
    <location>
        <begin position="12"/>
        <end position="30"/>
    </location>
</feature>
<proteinExistence type="predicted"/>
<dbReference type="AlphaFoldDB" id="A0A2C9CHS8"/>
<evidence type="ECO:0000259" key="2">
    <source>
        <dbReference type="Pfam" id="PF02470"/>
    </source>
</evidence>
<evidence type="ECO:0000313" key="4">
    <source>
        <dbReference type="EMBL" id="SOH04307.1"/>
    </source>
</evidence>
<gene>
    <name evidence="3" type="ORF">KsCSTR_04250</name>
    <name evidence="4" type="ORF">KSMBR1_1808</name>
</gene>
<dbReference type="Proteomes" id="UP000501926">
    <property type="component" value="Chromosome"/>
</dbReference>
<protein>
    <recommendedName>
        <fullName evidence="2">Mce/MlaD domain-containing protein</fullName>
    </recommendedName>
</protein>
<evidence type="ECO:0000313" key="6">
    <source>
        <dbReference type="Proteomes" id="UP000501926"/>
    </source>
</evidence>
<dbReference type="PANTHER" id="PTHR33371">
    <property type="entry name" value="INTERMEMBRANE PHOSPHOLIPID TRANSPORT SYSTEM BINDING PROTEIN MLAD-RELATED"/>
    <property type="match status" value="1"/>
</dbReference>
<keyword evidence="1" id="KW-1133">Transmembrane helix</keyword>
<dbReference type="EMBL" id="LT934425">
    <property type="protein sequence ID" value="SOH04307.1"/>
    <property type="molecule type" value="Genomic_DNA"/>
</dbReference>
<dbReference type="Proteomes" id="UP000221734">
    <property type="component" value="Chromosome Kuenenia_stuttgartiensis_MBR1"/>
</dbReference>